<keyword evidence="1" id="KW-0732">Signal</keyword>
<sequence length="390" mass="43440">MALKKMMSCYGVLVLLIVVDINGVWSISREEDLELERQLKILNKPGVKTIKTDNGEIFNCVDIHKQPSLDHPLLKNHEVQITFDPKSVKEKESPSVLGKGLGCPIGTVPIRRTQKEDLIRAQAFSKLRTRRYAENSHPLAPESNVFRSAKIHTNKDLLVPEYYGIESYLNIYNPTLSSPDQASTTLIYLAGGVDVSDISVGWTVYEPRYGDNKTHLFTYWTADNGATTGCYDLLCPGFILTNPDFPLGLALPSSTYRGAQYDLKMRVSKDPKTGHWWLFVADIEFGYWPKQLFSFFGAARELYWGGEVFSPSQPFPPMGSGHFPEEGAGAACFMRALKYQYEDGGAFEDILDKGMSVLADSPECYKVGPLVNRGGFWGITFLFGGPGGQC</sequence>
<dbReference type="InterPro" id="IPR053168">
    <property type="entry name" value="Glutamic_endopeptidase"/>
</dbReference>
<feature type="domain" description="Neprosin PEP catalytic" evidence="2">
    <location>
        <begin position="139"/>
        <end position="390"/>
    </location>
</feature>
<dbReference type="EMBL" id="QGNW01000036">
    <property type="protein sequence ID" value="RVX09983.1"/>
    <property type="molecule type" value="Genomic_DNA"/>
</dbReference>
<dbReference type="PANTHER" id="PTHR31589">
    <property type="entry name" value="PROTEIN, PUTATIVE (DUF239)-RELATED-RELATED"/>
    <property type="match status" value="1"/>
</dbReference>
<accession>A0A438JM00</accession>
<dbReference type="PROSITE" id="PS52045">
    <property type="entry name" value="NEPROSIN_PEP_CD"/>
    <property type="match status" value="1"/>
</dbReference>
<feature type="chain" id="PRO_5019385095" description="Neprosin PEP catalytic domain-containing protein" evidence="1">
    <location>
        <begin position="27"/>
        <end position="390"/>
    </location>
</feature>
<reference evidence="3 4" key="1">
    <citation type="journal article" date="2018" name="PLoS Genet.">
        <title>Population sequencing reveals clonal diversity and ancestral inbreeding in the grapevine cultivar Chardonnay.</title>
        <authorList>
            <person name="Roach M.J."/>
            <person name="Johnson D.L."/>
            <person name="Bohlmann J."/>
            <person name="van Vuuren H.J."/>
            <person name="Jones S.J."/>
            <person name="Pretorius I.S."/>
            <person name="Schmidt S.A."/>
            <person name="Borneman A.R."/>
        </authorList>
    </citation>
    <scope>NUCLEOTIDE SEQUENCE [LARGE SCALE GENOMIC DNA]</scope>
    <source>
        <strain evidence="4">cv. Chardonnay</strain>
        <tissue evidence="3">Leaf</tissue>
    </source>
</reference>
<dbReference type="Pfam" id="PF03080">
    <property type="entry name" value="Neprosin"/>
    <property type="match status" value="1"/>
</dbReference>
<dbReference type="InterPro" id="IPR004314">
    <property type="entry name" value="Neprosin"/>
</dbReference>
<dbReference type="AlphaFoldDB" id="A0A438JM00"/>
<dbReference type="PANTHER" id="PTHR31589:SF216">
    <property type="entry name" value="NEPROSIN ACTIVATION PEPTIDE DOMAIN-CONTAINING PROTEIN"/>
    <property type="match status" value="1"/>
</dbReference>
<evidence type="ECO:0000256" key="1">
    <source>
        <dbReference type="SAM" id="SignalP"/>
    </source>
</evidence>
<dbReference type="Pfam" id="PF14365">
    <property type="entry name" value="Neprosin_AP"/>
    <property type="match status" value="1"/>
</dbReference>
<evidence type="ECO:0000313" key="3">
    <source>
        <dbReference type="EMBL" id="RVX09983.1"/>
    </source>
</evidence>
<name>A0A438JM00_VITVI</name>
<organism evidence="3 4">
    <name type="scientific">Vitis vinifera</name>
    <name type="common">Grape</name>
    <dbReference type="NCBI Taxonomy" id="29760"/>
    <lineage>
        <taxon>Eukaryota</taxon>
        <taxon>Viridiplantae</taxon>
        <taxon>Streptophyta</taxon>
        <taxon>Embryophyta</taxon>
        <taxon>Tracheophyta</taxon>
        <taxon>Spermatophyta</taxon>
        <taxon>Magnoliopsida</taxon>
        <taxon>eudicotyledons</taxon>
        <taxon>Gunneridae</taxon>
        <taxon>Pentapetalae</taxon>
        <taxon>rosids</taxon>
        <taxon>Vitales</taxon>
        <taxon>Vitaceae</taxon>
        <taxon>Viteae</taxon>
        <taxon>Vitis</taxon>
    </lineage>
</organism>
<dbReference type="Proteomes" id="UP000288805">
    <property type="component" value="Unassembled WGS sequence"/>
</dbReference>
<protein>
    <recommendedName>
        <fullName evidence="2">Neprosin PEP catalytic domain-containing protein</fullName>
    </recommendedName>
</protein>
<proteinExistence type="predicted"/>
<feature type="signal peptide" evidence="1">
    <location>
        <begin position="1"/>
        <end position="26"/>
    </location>
</feature>
<dbReference type="Gene3D" id="3.90.1320.10">
    <property type="entry name" value="Outer-capsid protein sigma 3, large lobe"/>
    <property type="match status" value="1"/>
</dbReference>
<evidence type="ECO:0000313" key="4">
    <source>
        <dbReference type="Proteomes" id="UP000288805"/>
    </source>
</evidence>
<dbReference type="InterPro" id="IPR025521">
    <property type="entry name" value="Neprosin_propep"/>
</dbReference>
<comment type="caution">
    <text evidence="3">The sequence shown here is derived from an EMBL/GenBank/DDBJ whole genome shotgun (WGS) entry which is preliminary data.</text>
</comment>
<evidence type="ECO:0000259" key="2">
    <source>
        <dbReference type="PROSITE" id="PS52045"/>
    </source>
</evidence>
<gene>
    <name evidence="3" type="ORF">CK203_012827</name>
</gene>